<gene>
    <name evidence="2" type="ORF">IQ215_12595</name>
</gene>
<evidence type="ECO:0000313" key="3">
    <source>
        <dbReference type="Proteomes" id="UP000654604"/>
    </source>
</evidence>
<dbReference type="RefSeq" id="WP_193801770.1">
    <property type="nucleotide sequence ID" value="NZ_JADEWC010000035.1"/>
</dbReference>
<keyword evidence="1" id="KW-0812">Transmembrane</keyword>
<proteinExistence type="predicted"/>
<keyword evidence="1" id="KW-1133">Transmembrane helix</keyword>
<accession>A0ABR9V6M8</accession>
<keyword evidence="1" id="KW-0472">Membrane</keyword>
<evidence type="ECO:0000256" key="1">
    <source>
        <dbReference type="SAM" id="Phobius"/>
    </source>
</evidence>
<protein>
    <submittedName>
        <fullName evidence="2">Uncharacterized protein</fullName>
    </submittedName>
</protein>
<organism evidence="2 3">
    <name type="scientific">Cyanobacterium stanieri LEGE 03274</name>
    <dbReference type="NCBI Taxonomy" id="1828756"/>
    <lineage>
        <taxon>Bacteria</taxon>
        <taxon>Bacillati</taxon>
        <taxon>Cyanobacteriota</taxon>
        <taxon>Cyanophyceae</taxon>
        <taxon>Oscillatoriophycideae</taxon>
        <taxon>Chroococcales</taxon>
        <taxon>Geminocystaceae</taxon>
        <taxon>Cyanobacterium</taxon>
    </lineage>
</organism>
<dbReference type="Proteomes" id="UP000654604">
    <property type="component" value="Unassembled WGS sequence"/>
</dbReference>
<comment type="caution">
    <text evidence="2">The sequence shown here is derived from an EMBL/GenBank/DDBJ whole genome shotgun (WGS) entry which is preliminary data.</text>
</comment>
<feature type="transmembrane region" description="Helical" evidence="1">
    <location>
        <begin position="12"/>
        <end position="30"/>
    </location>
</feature>
<sequence>MLLSKHNPVKKYYFLATLTLSLSLWGIITFPGHSEERQEEILFQTKANLVINKLAQSQKIPSEGDFEKYAFPSIIAHLEKNIDPDWTTSQIERFTNRSPESFYINREAFASPGITRIIYKYNNNEQVKKGKNQYLDFIFHPQRLNTNYNFWDTGGTENFVNMIRTSGYLLSLKTENSQYPRAKEKQQKTENWIRQKAQTTYRVGTAEWDSSTYTIYNIIGWLNIYDFAEDEEIKKIAQAMLDYYSSVMALKYSDGVYGGAEQRGGGAIKSFQSETDFLNWFWFSHYIPEDESFFNWPQYLPLIHAVTSSYRPPQEALELARKNINLPTYYHNYKATYDFSNVNIPEFFYIANSYTLGSVIVSSGEQVVSWKLVSFSENNQSTKVITGANSFYNRSKNGVGKTTFDYYSQYENVLLQKTVVPEIVKRDFQRQTLRTFIDTLLIGIKCGNTCQSLLAQKLQNLIPQSNYPIKKINGQYKIGNYVSFPSDTIIQERNNIFFLNANQTYLAIFPLNQDAEIISLENSSRSYLQSLSNLDNPAGFLLVAEDSSNYDNFNVFQNDIINKSQLNLDELDNGIIEFVSPNHSFLTFITNHSSDIPKILVNNQLQKNNINQGILYGGNNLNIKDRILTIEGQTSTYEINYQNNLPIFTRTYKQ</sequence>
<keyword evidence="3" id="KW-1185">Reference proteome</keyword>
<dbReference type="EMBL" id="JADEWC010000035">
    <property type="protein sequence ID" value="MBE9223535.1"/>
    <property type="molecule type" value="Genomic_DNA"/>
</dbReference>
<name>A0ABR9V6M8_9CHRO</name>
<reference evidence="2 3" key="1">
    <citation type="submission" date="2020-10" db="EMBL/GenBank/DDBJ databases">
        <authorList>
            <person name="Castelo-Branco R."/>
            <person name="Eusebio N."/>
            <person name="Adriana R."/>
            <person name="Vieira A."/>
            <person name="Brugerolle De Fraissinette N."/>
            <person name="Rezende De Castro R."/>
            <person name="Schneider M.P."/>
            <person name="Vasconcelos V."/>
            <person name="Leao P.N."/>
        </authorList>
    </citation>
    <scope>NUCLEOTIDE SEQUENCE [LARGE SCALE GENOMIC DNA]</scope>
    <source>
        <strain evidence="2 3">LEGE 03274</strain>
    </source>
</reference>
<evidence type="ECO:0000313" key="2">
    <source>
        <dbReference type="EMBL" id="MBE9223535.1"/>
    </source>
</evidence>